<reference evidence="2" key="2">
    <citation type="submission" date="2023-01" db="EMBL/GenBank/DDBJ databases">
        <title>Draft genome sequence of Maritalea porphyrae strain NBRC 107169.</title>
        <authorList>
            <person name="Sun Q."/>
            <person name="Mori K."/>
        </authorList>
    </citation>
    <scope>NUCLEOTIDE SEQUENCE</scope>
    <source>
        <strain evidence="2">NBRC 107169</strain>
    </source>
</reference>
<feature type="transmembrane region" description="Helical" evidence="1">
    <location>
        <begin position="150"/>
        <end position="169"/>
    </location>
</feature>
<evidence type="ECO:0008006" key="4">
    <source>
        <dbReference type="Google" id="ProtNLM"/>
    </source>
</evidence>
<proteinExistence type="predicted"/>
<dbReference type="Proteomes" id="UP001161405">
    <property type="component" value="Unassembled WGS sequence"/>
</dbReference>
<feature type="transmembrane region" description="Helical" evidence="1">
    <location>
        <begin position="83"/>
        <end position="102"/>
    </location>
</feature>
<keyword evidence="1" id="KW-0812">Transmembrane</keyword>
<feature type="transmembrane region" description="Helical" evidence="1">
    <location>
        <begin position="175"/>
        <end position="196"/>
    </location>
</feature>
<protein>
    <recommendedName>
        <fullName evidence="4">DUF998 domain-containing protein</fullName>
    </recommendedName>
</protein>
<dbReference type="InterPro" id="IPR009339">
    <property type="entry name" value="DUF998"/>
</dbReference>
<feature type="transmembrane region" description="Helical" evidence="1">
    <location>
        <begin position="49"/>
        <end position="76"/>
    </location>
</feature>
<feature type="transmembrane region" description="Helical" evidence="1">
    <location>
        <begin position="7"/>
        <end position="29"/>
    </location>
</feature>
<keyword evidence="1" id="KW-0472">Membrane</keyword>
<keyword evidence="1" id="KW-1133">Transmembrane helix</keyword>
<feature type="transmembrane region" description="Helical" evidence="1">
    <location>
        <begin position="114"/>
        <end position="138"/>
    </location>
</feature>
<evidence type="ECO:0000313" key="2">
    <source>
        <dbReference type="EMBL" id="GLQ16678.1"/>
    </source>
</evidence>
<accession>A0ABQ5UN83</accession>
<dbReference type="EMBL" id="BSNI01000002">
    <property type="protein sequence ID" value="GLQ16678.1"/>
    <property type="molecule type" value="Genomic_DNA"/>
</dbReference>
<reference evidence="2" key="1">
    <citation type="journal article" date="2014" name="Int. J. Syst. Evol. Microbiol.">
        <title>Complete genome of a new Firmicutes species belonging to the dominant human colonic microbiota ('Ruminococcus bicirculans') reveals two chromosomes and a selective capacity to utilize plant glucans.</title>
        <authorList>
            <consortium name="NISC Comparative Sequencing Program"/>
            <person name="Wegmann U."/>
            <person name="Louis P."/>
            <person name="Goesmann A."/>
            <person name="Henrissat B."/>
            <person name="Duncan S.H."/>
            <person name="Flint H.J."/>
        </authorList>
    </citation>
    <scope>NUCLEOTIDE SEQUENCE</scope>
    <source>
        <strain evidence="2">NBRC 107169</strain>
    </source>
</reference>
<dbReference type="Pfam" id="PF06197">
    <property type="entry name" value="DUF998"/>
    <property type="match status" value="1"/>
</dbReference>
<comment type="caution">
    <text evidence="2">The sequence shown here is derived from an EMBL/GenBank/DDBJ whole genome shotgun (WGS) entry which is preliminary data.</text>
</comment>
<keyword evidence="3" id="KW-1185">Reference proteome</keyword>
<organism evidence="2 3">
    <name type="scientific">Maritalea porphyrae</name>
    <dbReference type="NCBI Taxonomy" id="880732"/>
    <lineage>
        <taxon>Bacteria</taxon>
        <taxon>Pseudomonadati</taxon>
        <taxon>Pseudomonadota</taxon>
        <taxon>Alphaproteobacteria</taxon>
        <taxon>Hyphomicrobiales</taxon>
        <taxon>Devosiaceae</taxon>
        <taxon>Maritalea</taxon>
    </lineage>
</organism>
<dbReference type="RefSeq" id="WP_284362371.1">
    <property type="nucleotide sequence ID" value="NZ_BSNI01000002.1"/>
</dbReference>
<gene>
    <name evidence="2" type="ORF">GCM10007879_09270</name>
</gene>
<evidence type="ECO:0000256" key="1">
    <source>
        <dbReference type="SAM" id="Phobius"/>
    </source>
</evidence>
<name>A0ABQ5UN83_9HYPH</name>
<sequence length="207" mass="22689">MTRSRLMIALAIASYFWLAGSVLLGGINYPNYSHISQFMSELGATGSPIGPYMNLFGFIGTEILLLLGLAIAWQLLPKNPATLIGFAFLLAYPILIGIAALSPCDFQCRPKDPTLSHTIHIITGLLAYFTAILGLAILSWQQTKRSNSTLLKRITIFLTPVLLILLLALTPDNPIVGAVQRLAETIIYLWLVTWLFQLANDNQTTAS</sequence>
<evidence type="ECO:0000313" key="3">
    <source>
        <dbReference type="Proteomes" id="UP001161405"/>
    </source>
</evidence>